<sequence>MSPWQGITFGVELEFMTPAPSRSMWRSTTSSAAARYKVAKRLAKMTSLPVGCACNHDSNDVCTMCTDVPIENIFGNAFLINPPRDRTSMPEYACFLFKREYLAGLNDLNAIRSWPAVEVSTPVFGQNELASGLATMKTFFSAMRQMDFNITADESCGMHVHVGVEQGMTLYLAKRIATLAALLEMTLIIPLIAPPRWTSRYAVPIYDGSQASIENVRAGKAADVKAFRQHLPRRSSVSPSEWNDYKPKALYGMLKNIWFCRNLKELSEALRHEDLDRCGLAISLRDRQGRPARHWGSRNFEGTPSTVEFRYSQMTFDHVLLRNWVEVVTRIVDLARAEGAEFKRIAGMIITLNDEAEFNGSAAWKSLLQHVLKLGHRIPDWEAQLAKFERGEYISHLDNKLLLQPENE</sequence>
<accession>A0A395SWY0</accession>
<name>A0A395SWY0_9HYPO</name>
<dbReference type="OrthoDB" id="412402at2759"/>
<comment type="caution">
    <text evidence="1">The sequence shown here is derived from an EMBL/GenBank/DDBJ whole genome shotgun (WGS) entry which is preliminary data.</text>
</comment>
<evidence type="ECO:0000313" key="1">
    <source>
        <dbReference type="EMBL" id="RGP76991.1"/>
    </source>
</evidence>
<dbReference type="PANTHER" id="PTHR36847">
    <property type="entry name" value="AMIDOLIGASE ENZYME"/>
    <property type="match status" value="1"/>
</dbReference>
<evidence type="ECO:0000313" key="2">
    <source>
        <dbReference type="Proteomes" id="UP000266234"/>
    </source>
</evidence>
<keyword evidence="2" id="KW-1185">Reference proteome</keyword>
<protein>
    <recommendedName>
        <fullName evidence="3">Amidoligase enzyme</fullName>
    </recommendedName>
</protein>
<dbReference type="EMBL" id="PXOG01000103">
    <property type="protein sequence ID" value="RGP76991.1"/>
    <property type="molecule type" value="Genomic_DNA"/>
</dbReference>
<gene>
    <name evidence="1" type="ORF">FLONG3_4929</name>
</gene>
<dbReference type="AlphaFoldDB" id="A0A395SWY0"/>
<organism evidence="1 2">
    <name type="scientific">Fusarium longipes</name>
    <dbReference type="NCBI Taxonomy" id="694270"/>
    <lineage>
        <taxon>Eukaryota</taxon>
        <taxon>Fungi</taxon>
        <taxon>Dikarya</taxon>
        <taxon>Ascomycota</taxon>
        <taxon>Pezizomycotina</taxon>
        <taxon>Sordariomycetes</taxon>
        <taxon>Hypocreomycetidae</taxon>
        <taxon>Hypocreales</taxon>
        <taxon>Nectriaceae</taxon>
        <taxon>Fusarium</taxon>
    </lineage>
</organism>
<reference evidence="1 2" key="1">
    <citation type="journal article" date="2018" name="PLoS Pathog.">
        <title>Evolution of structural diversity of trichothecenes, a family of toxins produced by plant pathogenic and entomopathogenic fungi.</title>
        <authorList>
            <person name="Proctor R.H."/>
            <person name="McCormick S.P."/>
            <person name="Kim H.S."/>
            <person name="Cardoza R.E."/>
            <person name="Stanley A.M."/>
            <person name="Lindo L."/>
            <person name="Kelly A."/>
            <person name="Brown D.W."/>
            <person name="Lee T."/>
            <person name="Vaughan M.M."/>
            <person name="Alexander N.J."/>
            <person name="Busman M."/>
            <person name="Gutierrez S."/>
        </authorList>
    </citation>
    <scope>NUCLEOTIDE SEQUENCE [LARGE SCALE GENOMIC DNA]</scope>
    <source>
        <strain evidence="1 2">NRRL 20695</strain>
    </source>
</reference>
<evidence type="ECO:0008006" key="3">
    <source>
        <dbReference type="Google" id="ProtNLM"/>
    </source>
</evidence>
<dbReference type="STRING" id="694270.A0A395SWY0"/>
<dbReference type="Proteomes" id="UP000266234">
    <property type="component" value="Unassembled WGS sequence"/>
</dbReference>
<dbReference type="PANTHER" id="PTHR36847:SF1">
    <property type="entry name" value="AMIDOLIGASE ENZYME"/>
    <property type="match status" value="1"/>
</dbReference>
<proteinExistence type="predicted"/>